<evidence type="ECO:0000256" key="2">
    <source>
        <dbReference type="ARBA" id="ARBA00023163"/>
    </source>
</evidence>
<dbReference type="InterPro" id="IPR019537">
    <property type="entry name" value="TMEM65"/>
</dbReference>
<comment type="caution">
    <text evidence="7">The sequence shown here is derived from an EMBL/GenBank/DDBJ whole genome shotgun (WGS) entry which is preliminary data.</text>
</comment>
<feature type="domain" description="YEATS" evidence="6">
    <location>
        <begin position="57"/>
        <end position="202"/>
    </location>
</feature>
<dbReference type="GO" id="GO:0005634">
    <property type="term" value="C:nucleus"/>
    <property type="evidence" value="ECO:0007669"/>
    <property type="project" value="UniProtKB-SubCell"/>
</dbReference>
<evidence type="ECO:0000256" key="4">
    <source>
        <dbReference type="PROSITE-ProRule" id="PRU00376"/>
    </source>
</evidence>
<dbReference type="Proteomes" id="UP001367676">
    <property type="component" value="Unassembled WGS sequence"/>
</dbReference>
<dbReference type="PANTHER" id="PTHR47573:SF1">
    <property type="entry name" value="PROTEIN AF-9 HOMOLOG"/>
    <property type="match status" value="1"/>
</dbReference>
<dbReference type="Gene3D" id="2.60.40.1970">
    <property type="entry name" value="YEATS domain"/>
    <property type="match status" value="1"/>
</dbReference>
<keyword evidence="1" id="KW-0805">Transcription regulation</keyword>
<reference evidence="7 8" key="1">
    <citation type="submission" date="2024-03" db="EMBL/GenBank/DDBJ databases">
        <title>Adaptation during the transition from Ophiocordyceps entomopathogen to insect associate is accompanied by gene loss and intensified selection.</title>
        <authorList>
            <person name="Ward C.M."/>
            <person name="Onetto C.A."/>
            <person name="Borneman A.R."/>
        </authorList>
    </citation>
    <scope>NUCLEOTIDE SEQUENCE [LARGE SCALE GENOMIC DNA]</scope>
    <source>
        <strain evidence="7">AWRI1</strain>
        <tissue evidence="7">Single Adult Female</tissue>
    </source>
</reference>
<keyword evidence="3 4" id="KW-0539">Nucleus</keyword>
<keyword evidence="5" id="KW-0175">Coiled coil</keyword>
<proteinExistence type="predicted"/>
<dbReference type="GO" id="GO:0006355">
    <property type="term" value="P:regulation of DNA-templated transcription"/>
    <property type="evidence" value="ECO:0007669"/>
    <property type="project" value="InterPro"/>
</dbReference>
<protein>
    <recommendedName>
        <fullName evidence="6">YEATS domain-containing protein</fullName>
    </recommendedName>
</protein>
<evidence type="ECO:0000256" key="1">
    <source>
        <dbReference type="ARBA" id="ARBA00023015"/>
    </source>
</evidence>
<comment type="subcellular location">
    <subcellularLocation>
        <location evidence="4">Nucleus</location>
    </subcellularLocation>
</comment>
<accession>A0AAN9TIM5</accession>
<name>A0AAN9TIM5_9HEMI</name>
<dbReference type="PANTHER" id="PTHR47573">
    <property type="entry name" value="PROTEIN AF-9 HOMOLOG"/>
    <property type="match status" value="1"/>
</dbReference>
<dbReference type="AlphaFoldDB" id="A0AAN9TIM5"/>
<feature type="coiled-coil region" evidence="5">
    <location>
        <begin position="221"/>
        <end position="266"/>
    </location>
</feature>
<dbReference type="InterPro" id="IPR055129">
    <property type="entry name" value="YEATS_dom"/>
</dbReference>
<dbReference type="Pfam" id="PF03366">
    <property type="entry name" value="YEATS"/>
    <property type="match status" value="1"/>
</dbReference>
<dbReference type="InterPro" id="IPR038704">
    <property type="entry name" value="YEAST_sf"/>
</dbReference>
<evidence type="ECO:0000313" key="8">
    <source>
        <dbReference type="Proteomes" id="UP001367676"/>
    </source>
</evidence>
<dbReference type="EMBL" id="JBBCAQ010000022">
    <property type="protein sequence ID" value="KAK7590906.1"/>
    <property type="molecule type" value="Genomic_DNA"/>
</dbReference>
<evidence type="ECO:0000259" key="6">
    <source>
        <dbReference type="PROSITE" id="PS51037"/>
    </source>
</evidence>
<evidence type="ECO:0000256" key="3">
    <source>
        <dbReference type="ARBA" id="ARBA00023242"/>
    </source>
</evidence>
<dbReference type="Pfam" id="PF10507">
    <property type="entry name" value="TMEM65"/>
    <property type="match status" value="1"/>
</dbReference>
<keyword evidence="2" id="KW-0804">Transcription</keyword>
<evidence type="ECO:0000313" key="7">
    <source>
        <dbReference type="EMBL" id="KAK7590906.1"/>
    </source>
</evidence>
<dbReference type="CDD" id="cd16909">
    <property type="entry name" value="YEATS_GAS41_like"/>
    <property type="match status" value="1"/>
</dbReference>
<sequence length="278" mass="31351">MITISTMAAAALGNTMADVLGIGSAYYVEKIGTKLGFKQPQEVTPAQLTLNCSRVAANLGTVISKPIVYGSVAHYLPEKRADGRTHSWTVFVKPYHNEDLSVFIKKVHFKLHDSYGNCNRTVSKMPYEVSETGWGEFEIVIKIYFQDPNERPVTVYHVLKLFHTGPDANDAVFANLPVYCENYEEIVFQDPSIAMRNVLTKKPIPYVSGEWKHHTDFEKLKVDTVKKLQEAKKTLQKEIEEQKMKLKVAQETLANFKEEVMKSRKATPATSYLATVAS</sequence>
<evidence type="ECO:0000256" key="5">
    <source>
        <dbReference type="SAM" id="Coils"/>
    </source>
</evidence>
<organism evidence="7 8">
    <name type="scientific">Parthenolecanium corni</name>
    <dbReference type="NCBI Taxonomy" id="536013"/>
    <lineage>
        <taxon>Eukaryota</taxon>
        <taxon>Metazoa</taxon>
        <taxon>Ecdysozoa</taxon>
        <taxon>Arthropoda</taxon>
        <taxon>Hexapoda</taxon>
        <taxon>Insecta</taxon>
        <taxon>Pterygota</taxon>
        <taxon>Neoptera</taxon>
        <taxon>Paraneoptera</taxon>
        <taxon>Hemiptera</taxon>
        <taxon>Sternorrhyncha</taxon>
        <taxon>Coccoidea</taxon>
        <taxon>Coccidae</taxon>
        <taxon>Parthenolecanium</taxon>
    </lineage>
</organism>
<gene>
    <name evidence="7" type="ORF">V9T40_002519</name>
</gene>
<keyword evidence="8" id="KW-1185">Reference proteome</keyword>
<dbReference type="InterPro" id="IPR005033">
    <property type="entry name" value="YEATS"/>
</dbReference>
<dbReference type="PROSITE" id="PS51037">
    <property type="entry name" value="YEATS"/>
    <property type="match status" value="1"/>
</dbReference>